<dbReference type="FunFam" id="3.65.10.10:FF:000001">
    <property type="entry name" value="UDP-N-acetylglucosamine 1-carboxyvinyltransferase"/>
    <property type="match status" value="1"/>
</dbReference>
<evidence type="ECO:0000256" key="5">
    <source>
        <dbReference type="ARBA" id="ARBA00022679"/>
    </source>
</evidence>
<dbReference type="GO" id="GO:0051301">
    <property type="term" value="P:cell division"/>
    <property type="evidence" value="ECO:0007669"/>
    <property type="project" value="UniProtKB-KW"/>
</dbReference>
<accession>A0AAT9LA20</accession>
<feature type="binding site" evidence="12">
    <location>
        <begin position="121"/>
        <end position="125"/>
    </location>
    <ligand>
        <name>UDP-N-acetyl-alpha-D-glucosamine</name>
        <dbReference type="ChEBI" id="CHEBI:57705"/>
    </ligand>
</feature>
<dbReference type="NCBIfam" id="TIGR01072">
    <property type="entry name" value="murA"/>
    <property type="match status" value="1"/>
</dbReference>
<dbReference type="InterPro" id="IPR036968">
    <property type="entry name" value="Enolpyruvate_Tfrase_sf"/>
</dbReference>
<feature type="modified residue" description="2-(S-cysteinyl)pyruvic acid O-phosphothioketal" evidence="12">
    <location>
        <position position="116"/>
    </location>
</feature>
<feature type="binding site" evidence="12">
    <location>
        <begin position="22"/>
        <end position="23"/>
    </location>
    <ligand>
        <name>phosphoenolpyruvate</name>
        <dbReference type="ChEBI" id="CHEBI:58702"/>
    </ligand>
</feature>
<dbReference type="HAMAP" id="MF_00111">
    <property type="entry name" value="MurA"/>
    <property type="match status" value="1"/>
</dbReference>
<dbReference type="SUPFAM" id="SSF55205">
    <property type="entry name" value="EPT/RTPC-like"/>
    <property type="match status" value="1"/>
</dbReference>
<dbReference type="GO" id="GO:0008360">
    <property type="term" value="P:regulation of cell shape"/>
    <property type="evidence" value="ECO:0007669"/>
    <property type="project" value="UniProtKB-KW"/>
</dbReference>
<dbReference type="GO" id="GO:0071555">
    <property type="term" value="P:cell wall organization"/>
    <property type="evidence" value="ECO:0007669"/>
    <property type="project" value="UniProtKB-KW"/>
</dbReference>
<evidence type="ECO:0000256" key="3">
    <source>
        <dbReference type="ARBA" id="ARBA00022490"/>
    </source>
</evidence>
<dbReference type="GO" id="GO:0008760">
    <property type="term" value="F:UDP-N-acetylglucosamine 1-carboxyvinyltransferase activity"/>
    <property type="evidence" value="ECO:0007669"/>
    <property type="project" value="UniProtKB-UniRule"/>
</dbReference>
<evidence type="ECO:0000256" key="11">
    <source>
        <dbReference type="ARBA" id="ARBA00047527"/>
    </source>
</evidence>
<reference evidence="14" key="2">
    <citation type="journal article" date="2023" name="Biology">
        <title>Prokaryotic Life Associated with Coal-Fire Gas Vents Revealed by Metagenomics.</title>
        <authorList>
            <person name="Kadnikov V.V."/>
            <person name="Mardanov A.V."/>
            <person name="Beletsky A.V."/>
            <person name="Karnachuk O.V."/>
            <person name="Ravin N.V."/>
        </authorList>
    </citation>
    <scope>NUCLEOTIDE SEQUENCE</scope>
    <source>
        <strain evidence="14">Bu02</strain>
    </source>
</reference>
<keyword evidence="7 12" id="KW-0573">Peptidoglycan synthesis</keyword>
<dbReference type="NCBIfam" id="NF006873">
    <property type="entry name" value="PRK09369.1"/>
    <property type="match status" value="1"/>
</dbReference>
<protein>
    <recommendedName>
        <fullName evidence="12">UDP-N-acetylglucosamine 1-carboxyvinyltransferase</fullName>
        <ecNumber evidence="12">2.5.1.7</ecNumber>
    </recommendedName>
    <alternativeName>
        <fullName evidence="12">Enoylpyruvate transferase</fullName>
    </alternativeName>
    <alternativeName>
        <fullName evidence="12">UDP-N-acetylglucosamine enolpyruvyl transferase</fullName>
        <shortName evidence="12">EPT</shortName>
    </alternativeName>
</protein>
<dbReference type="PANTHER" id="PTHR43783:SF2">
    <property type="entry name" value="UDP-N-ACETYLGLUCOSAMINE 1-CARBOXYVINYLTRANSFERASE 2"/>
    <property type="match status" value="1"/>
</dbReference>
<comment type="pathway">
    <text evidence="2 12">Cell wall biogenesis; peptidoglycan biosynthesis.</text>
</comment>
<gene>
    <name evidence="12" type="primary">murA</name>
    <name evidence="14" type="ORF">IMF26_07265</name>
</gene>
<keyword evidence="12" id="KW-0670">Pyruvate</keyword>
<keyword evidence="5 12" id="KW-0808">Transferase</keyword>
<dbReference type="AlphaFoldDB" id="A0AAT9LA20"/>
<sequence>MAKLIIEGKKRLSGEVRIGGSKNSSVALIPAALLGEGPSTLDNVPLIRDVQVFAQILKDLGASVTLDRNTMTVAPNGFSSHVAPYDLVRKLRASYYLMGVLLAKFGKAEVGLPGGCDIGPRPIDQHLKGFRALGAEVTVEGGVVKLFAKKLTGAPVYLDIPSVGATINIMLAASLAEGTTVIENAAKEPHVVDLANFLNAMGGRVLGAGTDVIRIKGVKRLHGAPHSVIPDDMEAATYMMAAVATGGDVEVKGVITKHLEPVTAKLKEAGAVIEQNGDYIRVIGPERPNPVNVKTLPYPGFPTDAQQPLVAVLARSTGVSVVQESMYDNRLGYVSELIKMGAKIKVEGRTAIVEGVPRLVGAPVTTNDLRAGASLVVAGLSAEGTTEIYGLEIIDRGYELIEEKLSAIGAKVFRVEN</sequence>
<dbReference type="InterPro" id="IPR050068">
    <property type="entry name" value="MurA_subfamily"/>
</dbReference>
<name>A0AAT9LA20_9FIRM</name>
<feature type="domain" description="Enolpyruvate transferase" evidence="13">
    <location>
        <begin position="7"/>
        <end position="405"/>
    </location>
</feature>
<feature type="binding site" evidence="12">
    <location>
        <position position="304"/>
    </location>
    <ligand>
        <name>UDP-N-acetyl-alpha-D-glucosamine</name>
        <dbReference type="ChEBI" id="CHEBI:57705"/>
    </ligand>
</feature>
<dbReference type="InterPro" id="IPR005750">
    <property type="entry name" value="UDP_GlcNAc_COvinyl_MurA"/>
</dbReference>
<evidence type="ECO:0000256" key="7">
    <source>
        <dbReference type="ARBA" id="ARBA00022984"/>
    </source>
</evidence>
<evidence type="ECO:0000256" key="4">
    <source>
        <dbReference type="ARBA" id="ARBA00022618"/>
    </source>
</evidence>
<reference evidence="14" key="1">
    <citation type="submission" date="2020-10" db="EMBL/GenBank/DDBJ databases">
        <authorList>
            <person name="Kadnikov V."/>
            <person name="Beletsky A.V."/>
            <person name="Mardanov A.V."/>
            <person name="Karnachuk O.V."/>
            <person name="Ravin N.V."/>
        </authorList>
    </citation>
    <scope>NUCLEOTIDE SEQUENCE</scope>
    <source>
        <strain evidence="14">Bu02</strain>
    </source>
</reference>
<dbReference type="EC" id="2.5.1.7" evidence="12"/>
<dbReference type="PANTHER" id="PTHR43783">
    <property type="entry name" value="UDP-N-ACETYLGLUCOSAMINE 1-CARBOXYVINYLTRANSFERASE"/>
    <property type="match status" value="1"/>
</dbReference>
<keyword evidence="9 12" id="KW-0961">Cell wall biogenesis/degradation</keyword>
<dbReference type="InterPro" id="IPR001986">
    <property type="entry name" value="Enolpyruvate_Tfrase_dom"/>
</dbReference>
<dbReference type="InterPro" id="IPR013792">
    <property type="entry name" value="RNA3'P_cycl/enolpyr_Trfase_a/b"/>
</dbReference>
<evidence type="ECO:0000256" key="6">
    <source>
        <dbReference type="ARBA" id="ARBA00022960"/>
    </source>
</evidence>
<evidence type="ECO:0000256" key="1">
    <source>
        <dbReference type="ARBA" id="ARBA00004496"/>
    </source>
</evidence>
<evidence type="ECO:0000256" key="2">
    <source>
        <dbReference type="ARBA" id="ARBA00004752"/>
    </source>
</evidence>
<feature type="binding site" evidence="12">
    <location>
        <position position="326"/>
    </location>
    <ligand>
        <name>UDP-N-acetyl-alpha-D-glucosamine</name>
        <dbReference type="ChEBI" id="CHEBI:57705"/>
    </ligand>
</feature>
<organism evidence="14">
    <name type="scientific">Candidatus Fermentithermobacillus carboniphilus</name>
    <dbReference type="NCBI Taxonomy" id="3085328"/>
    <lineage>
        <taxon>Bacteria</taxon>
        <taxon>Bacillati</taxon>
        <taxon>Bacillota</taxon>
        <taxon>Candidatus Fermentithermobacillia</taxon>
        <taxon>Candidatus Fermentithermobacillales</taxon>
        <taxon>Candidatus Fermentithermobacillaceae</taxon>
        <taxon>Candidatus Fermentithermobacillus</taxon>
    </lineage>
</organism>
<evidence type="ECO:0000256" key="12">
    <source>
        <dbReference type="HAMAP-Rule" id="MF_00111"/>
    </source>
</evidence>
<feature type="binding site" evidence="12">
    <location>
        <position position="92"/>
    </location>
    <ligand>
        <name>UDP-N-acetyl-alpha-D-glucosamine</name>
        <dbReference type="ChEBI" id="CHEBI:57705"/>
    </ligand>
</feature>
<comment type="function">
    <text evidence="12">Cell wall formation. Adds enolpyruvyl to UDP-N-acetylglucosamine.</text>
</comment>
<proteinExistence type="inferred from homology"/>
<dbReference type="Pfam" id="PF00275">
    <property type="entry name" value="EPSP_synthase"/>
    <property type="match status" value="1"/>
</dbReference>
<evidence type="ECO:0000256" key="9">
    <source>
        <dbReference type="ARBA" id="ARBA00023316"/>
    </source>
</evidence>
<keyword evidence="6 12" id="KW-0133">Cell shape</keyword>
<evidence type="ECO:0000259" key="13">
    <source>
        <dbReference type="Pfam" id="PF00275"/>
    </source>
</evidence>
<dbReference type="GO" id="GO:0009252">
    <property type="term" value="P:peptidoglycan biosynthetic process"/>
    <property type="evidence" value="ECO:0007669"/>
    <property type="project" value="UniProtKB-UniRule"/>
</dbReference>
<keyword evidence="3 12" id="KW-0963">Cytoplasm</keyword>
<feature type="active site" description="Proton donor" evidence="12">
    <location>
        <position position="116"/>
    </location>
</feature>
<evidence type="ECO:0000313" key="14">
    <source>
        <dbReference type="EMBL" id="QUL97879.1"/>
    </source>
</evidence>
<evidence type="ECO:0000256" key="10">
    <source>
        <dbReference type="ARBA" id="ARBA00038367"/>
    </source>
</evidence>
<evidence type="ECO:0000256" key="8">
    <source>
        <dbReference type="ARBA" id="ARBA00023306"/>
    </source>
</evidence>
<dbReference type="GO" id="GO:0019277">
    <property type="term" value="P:UDP-N-acetylgalactosamine biosynthetic process"/>
    <property type="evidence" value="ECO:0007669"/>
    <property type="project" value="InterPro"/>
</dbReference>
<keyword evidence="8 12" id="KW-0131">Cell cycle</keyword>
<comment type="caution">
    <text evidence="12">Lacks conserved residue(s) required for the propagation of feature annotation.</text>
</comment>
<dbReference type="KEGG" id="fcz:IMF26_07265"/>
<comment type="catalytic activity">
    <reaction evidence="11 12">
        <text>phosphoenolpyruvate + UDP-N-acetyl-alpha-D-glucosamine = UDP-N-acetyl-3-O-(1-carboxyvinyl)-alpha-D-glucosamine + phosphate</text>
        <dbReference type="Rhea" id="RHEA:18681"/>
        <dbReference type="ChEBI" id="CHEBI:43474"/>
        <dbReference type="ChEBI" id="CHEBI:57705"/>
        <dbReference type="ChEBI" id="CHEBI:58702"/>
        <dbReference type="ChEBI" id="CHEBI:68483"/>
        <dbReference type="EC" id="2.5.1.7"/>
    </reaction>
</comment>
<dbReference type="GO" id="GO:0005737">
    <property type="term" value="C:cytoplasm"/>
    <property type="evidence" value="ECO:0007669"/>
    <property type="project" value="UniProtKB-SubCell"/>
</dbReference>
<dbReference type="Gene3D" id="3.65.10.10">
    <property type="entry name" value="Enolpyruvate transferase domain"/>
    <property type="match status" value="2"/>
</dbReference>
<dbReference type="NCBIfam" id="NF009470">
    <property type="entry name" value="PRK12830.1"/>
    <property type="match status" value="1"/>
</dbReference>
<dbReference type="CDD" id="cd01555">
    <property type="entry name" value="UdpNAET"/>
    <property type="match status" value="1"/>
</dbReference>
<dbReference type="EMBL" id="CP062796">
    <property type="protein sequence ID" value="QUL97879.1"/>
    <property type="molecule type" value="Genomic_DNA"/>
</dbReference>
<comment type="subcellular location">
    <subcellularLocation>
        <location evidence="1 12">Cytoplasm</location>
    </subcellularLocation>
</comment>
<comment type="similarity">
    <text evidence="10 12">Belongs to the EPSP synthase family. MurA subfamily.</text>
</comment>
<keyword evidence="4 12" id="KW-0132">Cell division</keyword>